<accession>A0AAV6HWR3</accession>
<dbReference type="GO" id="GO:0006355">
    <property type="term" value="P:regulation of DNA-templated transcription"/>
    <property type="evidence" value="ECO:0007669"/>
    <property type="project" value="InterPro"/>
</dbReference>
<evidence type="ECO:0008006" key="4">
    <source>
        <dbReference type="Google" id="ProtNLM"/>
    </source>
</evidence>
<feature type="compositionally biased region" description="Polar residues" evidence="1">
    <location>
        <begin position="59"/>
        <end position="74"/>
    </location>
</feature>
<reference evidence="2 3" key="1">
    <citation type="submission" date="2020-08" db="EMBL/GenBank/DDBJ databases">
        <title>Plant Genome Project.</title>
        <authorList>
            <person name="Zhang R.-G."/>
        </authorList>
    </citation>
    <scope>NUCLEOTIDE SEQUENCE [LARGE SCALE GENOMIC DNA]</scope>
    <source>
        <strain evidence="2">WSP0</strain>
        <tissue evidence="2">Leaf</tissue>
    </source>
</reference>
<organism evidence="2 3">
    <name type="scientific">Rhododendron griersonianum</name>
    <dbReference type="NCBI Taxonomy" id="479676"/>
    <lineage>
        <taxon>Eukaryota</taxon>
        <taxon>Viridiplantae</taxon>
        <taxon>Streptophyta</taxon>
        <taxon>Embryophyta</taxon>
        <taxon>Tracheophyta</taxon>
        <taxon>Spermatophyta</taxon>
        <taxon>Magnoliopsida</taxon>
        <taxon>eudicotyledons</taxon>
        <taxon>Gunneridae</taxon>
        <taxon>Pentapetalae</taxon>
        <taxon>asterids</taxon>
        <taxon>Ericales</taxon>
        <taxon>Ericaceae</taxon>
        <taxon>Ericoideae</taxon>
        <taxon>Rhodoreae</taxon>
        <taxon>Rhododendron</taxon>
    </lineage>
</organism>
<dbReference type="InterPro" id="IPR012479">
    <property type="entry name" value="SAP30BP"/>
</dbReference>
<dbReference type="PANTHER" id="PTHR13464:SF0">
    <property type="entry name" value="SAP30-BINDING PROTEIN"/>
    <property type="match status" value="1"/>
</dbReference>
<sequence length="492" mass="54223">MAARRGESEGINLISSTYSDDDDEMEDMQHQQEPPIDDDANDTKTTTTTPNDDDDTKSNRSNDTPPISNGTVSRPLTPQQLSLSSPPQPPQAVLVAEASRSRMVRLTIVDYGHDEAALSPEAEEGEITGTGVVTIGSQLQMTNGIIFESLTLGRTPSTQAVTPQLSELDSHLISSTVNESQSVEVSVTVSVEVAEDIDPLDRFLPPPPTAKCSDELQRRIEKFLEVKKRRGISYNAEVRNKKEYRNPDFLLHAVTYQEIDQIGSCFSKDVFDPHGYDKSDYYDEIEADMKREMERKEQEKKKNQKVDFITAGAQPGVVAPSPKLNITISGLSTVAAGGLHSVTAAVDSMTRDGRQNKKSKWDKVDGDRRNVLPPGGHDSVSVTGAHAALLTAANAGTGYTAFALVFSSGTNNSAELLQILCQNPQKLCSVKLLELTISLERIEKNRTIPKLPLFVVSFPCVGQGHITFFEMQQRRREAEEKRSSERKMDRRS</sequence>
<dbReference type="PANTHER" id="PTHR13464">
    <property type="entry name" value="TRANSCRIPTIONAL REGULATOR PROTEIN HCNGP"/>
    <property type="match status" value="1"/>
</dbReference>
<proteinExistence type="predicted"/>
<dbReference type="GO" id="GO:0005634">
    <property type="term" value="C:nucleus"/>
    <property type="evidence" value="ECO:0007669"/>
    <property type="project" value="TreeGrafter"/>
</dbReference>
<feature type="region of interest" description="Disordered" evidence="1">
    <location>
        <begin position="473"/>
        <end position="492"/>
    </location>
</feature>
<dbReference type="Proteomes" id="UP000823749">
    <property type="component" value="Chromosome 13"/>
</dbReference>
<comment type="caution">
    <text evidence="2">The sequence shown here is derived from an EMBL/GenBank/DDBJ whole genome shotgun (WGS) entry which is preliminary data.</text>
</comment>
<feature type="compositionally biased region" description="Basic and acidic residues" evidence="1">
    <location>
        <begin position="349"/>
        <end position="370"/>
    </location>
</feature>
<dbReference type="AlphaFoldDB" id="A0AAV6HWR3"/>
<feature type="compositionally biased region" description="Low complexity" evidence="1">
    <location>
        <begin position="75"/>
        <end position="85"/>
    </location>
</feature>
<dbReference type="Pfam" id="PF07818">
    <property type="entry name" value="HCNGP"/>
    <property type="match status" value="1"/>
</dbReference>
<feature type="region of interest" description="Disordered" evidence="1">
    <location>
        <begin position="1"/>
        <end position="92"/>
    </location>
</feature>
<gene>
    <name evidence="2" type="ORF">RHGRI_037720</name>
</gene>
<feature type="region of interest" description="Disordered" evidence="1">
    <location>
        <begin position="349"/>
        <end position="378"/>
    </location>
</feature>
<evidence type="ECO:0000313" key="2">
    <source>
        <dbReference type="EMBL" id="KAG5517066.1"/>
    </source>
</evidence>
<evidence type="ECO:0000313" key="3">
    <source>
        <dbReference type="Proteomes" id="UP000823749"/>
    </source>
</evidence>
<protein>
    <recommendedName>
        <fullName evidence="4">SAP30-binding protein</fullName>
    </recommendedName>
</protein>
<dbReference type="EMBL" id="JACTNZ010000013">
    <property type="protein sequence ID" value="KAG5517066.1"/>
    <property type="molecule type" value="Genomic_DNA"/>
</dbReference>
<evidence type="ECO:0000256" key="1">
    <source>
        <dbReference type="SAM" id="MobiDB-lite"/>
    </source>
</evidence>
<name>A0AAV6HWR3_9ERIC</name>
<keyword evidence="3" id="KW-1185">Reference proteome</keyword>